<keyword evidence="6" id="KW-0029">Amino-acid transport</keyword>
<dbReference type="Proteomes" id="UP000029861">
    <property type="component" value="Unassembled WGS sequence"/>
</dbReference>
<feature type="transmembrane region" description="Helical" evidence="9">
    <location>
        <begin position="85"/>
        <end position="104"/>
    </location>
</feature>
<evidence type="ECO:0000256" key="2">
    <source>
        <dbReference type="ARBA" id="ARBA00010072"/>
    </source>
</evidence>
<feature type="non-terminal residue" evidence="10">
    <location>
        <position position="227"/>
    </location>
</feature>
<accession>A0A4U8TJ10</accession>
<organism evidence="10 11">
    <name type="scientific">Helicobacter trogontum</name>
    <dbReference type="NCBI Taxonomy" id="50960"/>
    <lineage>
        <taxon>Bacteria</taxon>
        <taxon>Pseudomonadati</taxon>
        <taxon>Campylobacterota</taxon>
        <taxon>Epsilonproteobacteria</taxon>
        <taxon>Campylobacterales</taxon>
        <taxon>Helicobacteraceae</taxon>
        <taxon>Helicobacter</taxon>
    </lineage>
</organism>
<evidence type="ECO:0000313" key="10">
    <source>
        <dbReference type="EMBL" id="TLD98767.1"/>
    </source>
</evidence>
<feature type="transmembrane region" description="Helical" evidence="9">
    <location>
        <begin position="133"/>
        <end position="154"/>
    </location>
</feature>
<comment type="caution">
    <text evidence="10">The sequence shown here is derived from an EMBL/GenBank/DDBJ whole genome shotgun (WGS) entry which is preliminary data.</text>
</comment>
<dbReference type="SUPFAM" id="SSF161098">
    <property type="entry name" value="MetI-like"/>
    <property type="match status" value="1"/>
</dbReference>
<dbReference type="InterPro" id="IPR010065">
    <property type="entry name" value="AA_ABC_transptr_permease_3TM"/>
</dbReference>
<evidence type="ECO:0000256" key="9">
    <source>
        <dbReference type="SAM" id="Phobius"/>
    </source>
</evidence>
<gene>
    <name evidence="10" type="ORF">LS80_003920</name>
</gene>
<dbReference type="GO" id="GO:0006865">
    <property type="term" value="P:amino acid transport"/>
    <property type="evidence" value="ECO:0007669"/>
    <property type="project" value="UniProtKB-KW"/>
</dbReference>
<evidence type="ECO:0000256" key="3">
    <source>
        <dbReference type="ARBA" id="ARBA00022448"/>
    </source>
</evidence>
<name>A0A4U8TJ10_9HELI</name>
<comment type="similarity">
    <text evidence="2">Belongs to the binding-protein-dependent transport system permease family. HisMQ subfamily.</text>
</comment>
<keyword evidence="3" id="KW-0813">Transport</keyword>
<evidence type="ECO:0000256" key="5">
    <source>
        <dbReference type="ARBA" id="ARBA00022692"/>
    </source>
</evidence>
<evidence type="ECO:0000256" key="6">
    <source>
        <dbReference type="ARBA" id="ARBA00022970"/>
    </source>
</evidence>
<evidence type="ECO:0000256" key="1">
    <source>
        <dbReference type="ARBA" id="ARBA00004429"/>
    </source>
</evidence>
<dbReference type="PANTHER" id="PTHR30614:SF37">
    <property type="entry name" value="AMINO-ACID ABC TRANSPORTER PERMEASE PROTEIN YHDX-RELATED"/>
    <property type="match status" value="1"/>
</dbReference>
<feature type="transmembrane region" description="Helical" evidence="9">
    <location>
        <begin position="161"/>
        <end position="183"/>
    </location>
</feature>
<evidence type="ECO:0000256" key="7">
    <source>
        <dbReference type="ARBA" id="ARBA00022989"/>
    </source>
</evidence>
<dbReference type="InterPro" id="IPR035906">
    <property type="entry name" value="MetI-like_sf"/>
</dbReference>
<keyword evidence="8 9" id="KW-0472">Membrane</keyword>
<dbReference type="PANTHER" id="PTHR30614">
    <property type="entry name" value="MEMBRANE COMPONENT OF AMINO ACID ABC TRANSPORTER"/>
    <property type="match status" value="1"/>
</dbReference>
<proteinExistence type="inferred from homology"/>
<reference evidence="10 11" key="1">
    <citation type="journal article" date="2014" name="Genome Announc.">
        <title>Draft genome sequences of eight enterohepatic helicobacter species isolated from both laboratory and wild rodents.</title>
        <authorList>
            <person name="Sheh A."/>
            <person name="Shen Z."/>
            <person name="Fox J.G."/>
        </authorList>
    </citation>
    <scope>NUCLEOTIDE SEQUENCE [LARGE SCALE GENOMIC DNA]</scope>
    <source>
        <strain evidence="10 11">ATCC 49310</strain>
    </source>
</reference>
<comment type="subcellular location">
    <subcellularLocation>
        <location evidence="1">Cell inner membrane</location>
        <topology evidence="1">Multi-pass membrane protein</topology>
    </subcellularLocation>
</comment>
<feature type="transmembrane region" description="Helical" evidence="9">
    <location>
        <begin position="20"/>
        <end position="43"/>
    </location>
</feature>
<dbReference type="GO" id="GO:0043190">
    <property type="term" value="C:ATP-binding cassette (ABC) transporter complex"/>
    <property type="evidence" value="ECO:0007669"/>
    <property type="project" value="InterPro"/>
</dbReference>
<feature type="transmembrane region" description="Helical" evidence="9">
    <location>
        <begin position="203"/>
        <end position="221"/>
    </location>
</feature>
<sequence>MFDWEFVFSRAYLFKDALLLTLQISAVGILLSFIIGFVCALLLSFKKIFFLSMCAGIYTEIARNTPLVLQIFFLYFGLNRIGLELSAFWCASFGVITGFSYYYLGYKPIFSHLYMAKEIYDAHIQSFIKTHTLYTIACDFLIPGFYLGMLFISIKWKIPRGFFIVVSYVVVIGILLISPKILIPAMGIFTDKRALLDPLSTLGGIYTICFGFVLFSFIKTIRKNSIV</sequence>
<dbReference type="EMBL" id="JRPK02000008">
    <property type="protein sequence ID" value="TLD98767.1"/>
    <property type="molecule type" value="Genomic_DNA"/>
</dbReference>
<evidence type="ECO:0000256" key="4">
    <source>
        <dbReference type="ARBA" id="ARBA00022475"/>
    </source>
</evidence>
<dbReference type="RefSeq" id="WP_138120793.1">
    <property type="nucleotide sequence ID" value="NZ_JRPK02000008.1"/>
</dbReference>
<dbReference type="GO" id="GO:0022857">
    <property type="term" value="F:transmembrane transporter activity"/>
    <property type="evidence" value="ECO:0007669"/>
    <property type="project" value="InterPro"/>
</dbReference>
<evidence type="ECO:0008006" key="12">
    <source>
        <dbReference type="Google" id="ProtNLM"/>
    </source>
</evidence>
<evidence type="ECO:0000256" key="8">
    <source>
        <dbReference type="ARBA" id="ARBA00023136"/>
    </source>
</evidence>
<keyword evidence="4" id="KW-1003">Cell membrane</keyword>
<dbReference type="AlphaFoldDB" id="A0A4U8TJ10"/>
<dbReference type="Gene3D" id="1.10.3720.10">
    <property type="entry name" value="MetI-like"/>
    <property type="match status" value="1"/>
</dbReference>
<dbReference type="InterPro" id="IPR043429">
    <property type="entry name" value="ArtM/GltK/GlnP/TcyL/YhdX-like"/>
</dbReference>
<dbReference type="NCBIfam" id="TIGR01726">
    <property type="entry name" value="HEQRo_perm_3TM"/>
    <property type="match status" value="1"/>
</dbReference>
<protein>
    <recommendedName>
        <fullName evidence="12">Amino acid ABC transporter permease</fullName>
    </recommendedName>
</protein>
<keyword evidence="7 9" id="KW-1133">Transmembrane helix</keyword>
<evidence type="ECO:0000313" key="11">
    <source>
        <dbReference type="Proteomes" id="UP000029861"/>
    </source>
</evidence>
<keyword evidence="5 9" id="KW-0812">Transmembrane</keyword>